<dbReference type="InterPro" id="IPR020825">
    <property type="entry name" value="Phe-tRNA_synthase-like_B3/B4"/>
</dbReference>
<dbReference type="EMBL" id="RJLR01000012">
    <property type="protein sequence ID" value="RNM07509.1"/>
    <property type="molecule type" value="Genomic_DNA"/>
</dbReference>
<accession>A0A3N0G530</accession>
<dbReference type="GO" id="GO:0003723">
    <property type="term" value="F:RNA binding"/>
    <property type="evidence" value="ECO:0007669"/>
    <property type="project" value="InterPro"/>
</dbReference>
<reference evidence="4 5" key="1">
    <citation type="submission" date="2018-11" db="EMBL/GenBank/DDBJ databases">
        <title>Characterization of surface water Dickeya isolates.</title>
        <authorList>
            <person name="Van Gijsegem F."/>
            <person name="Pedron J."/>
        </authorList>
    </citation>
    <scope>NUCLEOTIDE SEQUENCE [LARGE SCALE GENOMIC DNA]</scope>
    <source>
        <strain evidence="2 5">FVG1-MFV-O17</strain>
        <strain evidence="3 4">FVG10-MFV-A16</strain>
    </source>
</reference>
<protein>
    <recommendedName>
        <fullName evidence="1">B3/B4 tRNA-binding domain-containing protein</fullName>
    </recommendedName>
</protein>
<evidence type="ECO:0000313" key="4">
    <source>
        <dbReference type="Proteomes" id="UP000271870"/>
    </source>
</evidence>
<evidence type="ECO:0000313" key="2">
    <source>
        <dbReference type="EMBL" id="RNM07509.1"/>
    </source>
</evidence>
<gene>
    <name evidence="2" type="ORF">EF878_06050</name>
    <name evidence="3" type="ORF">EFS38_01965</name>
</gene>
<sequence>MLYVLPSIDARVARLAPGFRALSITAEAAPIIHPNIADDALAAACQSVMAGEARWADAHLAAWADVFRQFGAKPQRTPCSAEALRKRVLRDGGMSGLDPLVDLYNAISLQYAIPVGGENLAAYIGSPRLTIADGTERFDTMKDGQLALEHPEPGEVIWRDNEGVTCRRWNWRQGIRTRLNAETRQMWFILESLPVMPLQALYDAGEQLSDGLQRMMPGANIEMALVSADGQEAASEQ</sequence>
<comment type="caution">
    <text evidence="2">The sequence shown here is derived from an EMBL/GenBank/DDBJ whole genome shotgun (WGS) entry which is preliminary data.</text>
</comment>
<proteinExistence type="predicted"/>
<dbReference type="SUPFAM" id="SSF56037">
    <property type="entry name" value="PheT/TilS domain"/>
    <property type="match status" value="1"/>
</dbReference>
<dbReference type="AlphaFoldDB" id="A0A3N0G530"/>
<dbReference type="Proteomes" id="UP000271870">
    <property type="component" value="Unassembled WGS sequence"/>
</dbReference>
<dbReference type="Gene3D" id="3.50.40.10">
    <property type="entry name" value="Phenylalanyl-trna Synthetase, Chain B, domain 3"/>
    <property type="match status" value="1"/>
</dbReference>
<dbReference type="OrthoDB" id="276580at2"/>
<dbReference type="RefSeq" id="WP_033569838.1">
    <property type="nucleotide sequence ID" value="NZ_JSYG01000026.1"/>
</dbReference>
<dbReference type="PANTHER" id="PTHR39209:SF2">
    <property type="entry name" value="CYTOPLASMIC PROTEIN"/>
    <property type="match status" value="1"/>
</dbReference>
<dbReference type="GO" id="GO:0004826">
    <property type="term" value="F:phenylalanine-tRNA ligase activity"/>
    <property type="evidence" value="ECO:0007669"/>
    <property type="project" value="InterPro"/>
</dbReference>
<dbReference type="Proteomes" id="UP000276061">
    <property type="component" value="Unassembled WGS sequence"/>
</dbReference>
<dbReference type="SMART" id="SM00873">
    <property type="entry name" value="B3_4"/>
    <property type="match status" value="1"/>
</dbReference>
<dbReference type="InterPro" id="IPR005146">
    <property type="entry name" value="B3/B4_tRNA-bd"/>
</dbReference>
<feature type="domain" description="B3/B4 tRNA-binding" evidence="1">
    <location>
        <begin position="61"/>
        <end position="217"/>
    </location>
</feature>
<name>A0A3N0G530_9GAMM</name>
<dbReference type="EMBL" id="RJLS01000002">
    <property type="protein sequence ID" value="RNM26544.1"/>
    <property type="molecule type" value="Genomic_DNA"/>
</dbReference>
<dbReference type="Pfam" id="PF03483">
    <property type="entry name" value="B3_4"/>
    <property type="match status" value="1"/>
</dbReference>
<organism evidence="2 5">
    <name type="scientific">Dickeya undicola</name>
    <dbReference type="NCBI Taxonomy" id="1577887"/>
    <lineage>
        <taxon>Bacteria</taxon>
        <taxon>Pseudomonadati</taxon>
        <taxon>Pseudomonadota</taxon>
        <taxon>Gammaproteobacteria</taxon>
        <taxon>Enterobacterales</taxon>
        <taxon>Pectobacteriaceae</taxon>
        <taxon>Dickeya</taxon>
    </lineage>
</organism>
<evidence type="ECO:0000313" key="5">
    <source>
        <dbReference type="Proteomes" id="UP000276061"/>
    </source>
</evidence>
<evidence type="ECO:0000259" key="1">
    <source>
        <dbReference type="SMART" id="SM00873"/>
    </source>
</evidence>
<evidence type="ECO:0000313" key="3">
    <source>
        <dbReference type="EMBL" id="RNM26544.1"/>
    </source>
</evidence>
<dbReference type="PANTHER" id="PTHR39209">
    <property type="match status" value="1"/>
</dbReference>
<keyword evidence="4" id="KW-1185">Reference proteome</keyword>